<dbReference type="HOGENOM" id="CLU_047592_2_0_1"/>
<dbReference type="STRING" id="933084.A0A067QMZ7"/>
<reference evidence="2" key="1">
    <citation type="journal article" date="2014" name="Proc. Natl. Acad. Sci. U.S.A.">
        <title>Extensive sampling of basidiomycete genomes demonstrates inadequacy of the white-rot/brown-rot paradigm for wood decay fungi.</title>
        <authorList>
            <person name="Riley R."/>
            <person name="Salamov A.A."/>
            <person name="Brown D.W."/>
            <person name="Nagy L.G."/>
            <person name="Floudas D."/>
            <person name="Held B.W."/>
            <person name="Levasseur A."/>
            <person name="Lombard V."/>
            <person name="Morin E."/>
            <person name="Otillar R."/>
            <person name="Lindquist E.A."/>
            <person name="Sun H."/>
            <person name="LaButti K.M."/>
            <person name="Schmutz J."/>
            <person name="Jabbour D."/>
            <person name="Luo H."/>
            <person name="Baker S.E."/>
            <person name="Pisabarro A.G."/>
            <person name="Walton J.D."/>
            <person name="Blanchette R.A."/>
            <person name="Henrissat B."/>
            <person name="Martin F."/>
            <person name="Cullen D."/>
            <person name="Hibbett D.S."/>
            <person name="Grigoriev I.V."/>
        </authorList>
    </citation>
    <scope>NUCLEOTIDE SEQUENCE [LARGE SCALE GENOMIC DNA]</scope>
    <source>
        <strain evidence="2">MUCL 33604</strain>
    </source>
</reference>
<accession>A0A067QMZ7</accession>
<protein>
    <recommendedName>
        <fullName evidence="3">BTB domain-containing protein</fullName>
    </recommendedName>
</protein>
<dbReference type="SUPFAM" id="SSF54695">
    <property type="entry name" value="POZ domain"/>
    <property type="match status" value="1"/>
</dbReference>
<dbReference type="InterPro" id="IPR011333">
    <property type="entry name" value="SKP1/BTB/POZ_sf"/>
</dbReference>
<evidence type="ECO:0008006" key="3">
    <source>
        <dbReference type="Google" id="ProtNLM"/>
    </source>
</evidence>
<name>A0A067QMZ7_9AGAM</name>
<gene>
    <name evidence="1" type="ORF">JAAARDRAFT_27659</name>
</gene>
<dbReference type="EMBL" id="KL197709">
    <property type="protein sequence ID" value="KDQ63981.1"/>
    <property type="molecule type" value="Genomic_DNA"/>
</dbReference>
<evidence type="ECO:0000313" key="1">
    <source>
        <dbReference type="EMBL" id="KDQ63981.1"/>
    </source>
</evidence>
<proteinExistence type="predicted"/>
<dbReference type="OrthoDB" id="2367075at2759"/>
<evidence type="ECO:0000313" key="2">
    <source>
        <dbReference type="Proteomes" id="UP000027265"/>
    </source>
</evidence>
<dbReference type="AlphaFoldDB" id="A0A067QMZ7"/>
<dbReference type="Gene3D" id="3.30.710.10">
    <property type="entry name" value="Potassium Channel Kv1.1, Chain A"/>
    <property type="match status" value="1"/>
</dbReference>
<sequence length="258" mass="29841">MTTTPIYALDEYQRDYRQTLRLSRNMEQLHGSQSCPSYTRDEVYYFQDVVFLVEDTLFRVPRRNFEMESDTFGGMFTLVQPEQSTTEGSSDDDPIYLEGYSKVDFQRFLRVLLPLRIGQVDLSTSDEWISVLKLSHIWEFDTIKGLAIQALDKFDLDPVDKTVLARDYDIPGWLLLTFNAIAQRGRGLDMSDLERLGIDWVLRLARVRESVHEQPCITCRPGQGIFGTVTQAPAPSRCRPRYDFTQKIRDEFGSLIPS</sequence>
<keyword evidence="2" id="KW-1185">Reference proteome</keyword>
<dbReference type="InParanoid" id="A0A067QMZ7"/>
<organism evidence="1 2">
    <name type="scientific">Jaapia argillacea MUCL 33604</name>
    <dbReference type="NCBI Taxonomy" id="933084"/>
    <lineage>
        <taxon>Eukaryota</taxon>
        <taxon>Fungi</taxon>
        <taxon>Dikarya</taxon>
        <taxon>Basidiomycota</taxon>
        <taxon>Agaricomycotina</taxon>
        <taxon>Agaricomycetes</taxon>
        <taxon>Agaricomycetidae</taxon>
        <taxon>Jaapiales</taxon>
        <taxon>Jaapiaceae</taxon>
        <taxon>Jaapia</taxon>
    </lineage>
</organism>
<dbReference type="Proteomes" id="UP000027265">
    <property type="component" value="Unassembled WGS sequence"/>
</dbReference>